<evidence type="ECO:0000256" key="2">
    <source>
        <dbReference type="SAM" id="Phobius"/>
    </source>
</evidence>
<proteinExistence type="predicted"/>
<dbReference type="Proteomes" id="UP000031602">
    <property type="component" value="Segment"/>
</dbReference>
<evidence type="ECO:0000256" key="1">
    <source>
        <dbReference type="SAM" id="Coils"/>
    </source>
</evidence>
<name>A0A0B4N106_9CAUD</name>
<accession>A0A0B4N106</accession>
<organism evidence="3 4">
    <name type="scientific">Escherichia phage vB_EcoP_SU10</name>
    <dbReference type="NCBI Taxonomy" id="1519788"/>
    <lineage>
        <taxon>Viruses</taxon>
        <taxon>Duplodnaviria</taxon>
        <taxon>Heunggongvirae</taxon>
        <taxon>Uroviricota</taxon>
        <taxon>Caudoviricetes</taxon>
        <taxon>Mktvariviridae</taxon>
        <taxon>Gordonclarkvirinae</taxon>
        <taxon>Kuravirus</taxon>
        <taxon>Kuravirus CHD5UKE1</taxon>
        <taxon>Kuravirus SU10</taxon>
    </lineage>
</organism>
<dbReference type="RefSeq" id="YP_009152966.1">
    <property type="nucleotide sequence ID" value="NC_027395.1"/>
</dbReference>
<keyword evidence="2" id="KW-0472">Membrane</keyword>
<dbReference type="EMBL" id="KM044272">
    <property type="protein sequence ID" value="AIF71866.1"/>
    <property type="molecule type" value="Genomic_DNA"/>
</dbReference>
<keyword evidence="4" id="KW-1185">Reference proteome</keyword>
<feature type="transmembrane region" description="Helical" evidence="2">
    <location>
        <begin position="6"/>
        <end position="24"/>
    </location>
</feature>
<gene>
    <name evidence="3" type="ORF">SU10_0115</name>
</gene>
<reference evidence="3 4" key="1">
    <citation type="journal article" date="2014" name="PLoS ONE">
        <title>Genomic, Proteomic, Morphological, and Phylogenetic Analyses of vB_EcoP_SU10, a Podoviridae Phage with C3 Morphology.</title>
        <authorList>
            <person name="Mirzaei M.K."/>
            <person name="Eriksson H."/>
            <person name="Kasuga K."/>
            <person name="Haggard-Ljungquist E."/>
            <person name="Nilsson A.S."/>
        </authorList>
    </citation>
    <scope>NUCLEOTIDE SEQUENCE [LARGE SCALE GENOMIC DNA]</scope>
</reference>
<protein>
    <submittedName>
        <fullName evidence="3">Uncharacterized protein</fullName>
    </submittedName>
</protein>
<keyword evidence="2" id="KW-1133">Transmembrane helix</keyword>
<dbReference type="GeneID" id="24725315"/>
<evidence type="ECO:0000313" key="4">
    <source>
        <dbReference type="Proteomes" id="UP000031602"/>
    </source>
</evidence>
<keyword evidence="2" id="KW-0812">Transmembrane</keyword>
<dbReference type="OrthoDB" id="19186at10239"/>
<feature type="coiled-coil region" evidence="1">
    <location>
        <begin position="50"/>
        <end position="87"/>
    </location>
</feature>
<keyword evidence="1" id="KW-0175">Coiled coil</keyword>
<dbReference type="KEGG" id="vg:24725315"/>
<evidence type="ECO:0000313" key="3">
    <source>
        <dbReference type="EMBL" id="AIF71866.1"/>
    </source>
</evidence>
<sequence>MTLEIYKFLFVSCLTISVLGFIVLRNKAASWERMYKSLVRVDEMYNEKVKVTLNDLIMQVEDRNKRLQNLNHEVLRLARANEDLRVAIAKQQEINSDN</sequence>